<organism evidence="18 19">
    <name type="scientific">Trichoderma ghanense</name>
    <dbReference type="NCBI Taxonomy" id="65468"/>
    <lineage>
        <taxon>Eukaryota</taxon>
        <taxon>Fungi</taxon>
        <taxon>Dikarya</taxon>
        <taxon>Ascomycota</taxon>
        <taxon>Pezizomycotina</taxon>
        <taxon>Sordariomycetes</taxon>
        <taxon>Hypocreomycetidae</taxon>
        <taxon>Hypocreales</taxon>
        <taxon>Hypocreaceae</taxon>
        <taxon>Trichoderma</taxon>
    </lineage>
</organism>
<keyword evidence="12" id="KW-0464">Manganese</keyword>
<dbReference type="RefSeq" id="XP_073558989.1">
    <property type="nucleotide sequence ID" value="XM_073702276.1"/>
</dbReference>
<evidence type="ECO:0000259" key="17">
    <source>
        <dbReference type="PROSITE" id="PS51462"/>
    </source>
</evidence>
<dbReference type="SUPFAM" id="SSF55811">
    <property type="entry name" value="Nudix"/>
    <property type="match status" value="1"/>
</dbReference>
<comment type="PTM">
    <text evidence="15">Phosphorylated in response to DNA damage.</text>
</comment>
<dbReference type="Gene3D" id="3.90.79.10">
    <property type="entry name" value="Nucleoside Triphosphate Pyrophosphohydrolase"/>
    <property type="match status" value="1"/>
</dbReference>
<evidence type="ECO:0000256" key="4">
    <source>
        <dbReference type="ARBA" id="ARBA00006661"/>
    </source>
</evidence>
<dbReference type="SMART" id="SM00384">
    <property type="entry name" value="AT_hook"/>
    <property type="match status" value="2"/>
</dbReference>
<dbReference type="Pfam" id="PF02178">
    <property type="entry name" value="AT_hook"/>
    <property type="match status" value="2"/>
</dbReference>
<evidence type="ECO:0000256" key="1">
    <source>
        <dbReference type="ARBA" id="ARBA00001936"/>
    </source>
</evidence>
<comment type="cofactor">
    <cofactor evidence="2">
        <name>Mg(2+)</name>
        <dbReference type="ChEBI" id="CHEBI:18420"/>
    </cofactor>
</comment>
<name>A0ABY2H751_9HYPO</name>
<evidence type="ECO:0000256" key="3">
    <source>
        <dbReference type="ARBA" id="ARBA00004123"/>
    </source>
</evidence>
<dbReference type="GO" id="GO:0004519">
    <property type="term" value="F:endonuclease activity"/>
    <property type="evidence" value="ECO:0007669"/>
    <property type="project" value="UniProtKB-KW"/>
</dbReference>
<evidence type="ECO:0000256" key="12">
    <source>
        <dbReference type="ARBA" id="ARBA00023211"/>
    </source>
</evidence>
<comment type="similarity">
    <text evidence="4 15">Belongs to the SLX4 family.</text>
</comment>
<keyword evidence="6" id="KW-0479">Metal-binding</keyword>
<evidence type="ECO:0000256" key="11">
    <source>
        <dbReference type="ARBA" id="ARBA00023204"/>
    </source>
</evidence>
<dbReference type="InterPro" id="IPR015797">
    <property type="entry name" value="NUDIX_hydrolase-like_dom_sf"/>
</dbReference>
<keyword evidence="11 15" id="KW-0234">DNA repair</keyword>
<dbReference type="PANTHER" id="PTHR12318">
    <property type="entry name" value="TESTOSTERONE-REGULATED PROTEIN RP2"/>
    <property type="match status" value="1"/>
</dbReference>
<dbReference type="PROSITE" id="PS51462">
    <property type="entry name" value="NUDIX"/>
    <property type="match status" value="1"/>
</dbReference>
<dbReference type="InterPro" id="IPR000086">
    <property type="entry name" value="NUDIX_hydrolase_dom"/>
</dbReference>
<evidence type="ECO:0000256" key="16">
    <source>
        <dbReference type="SAM" id="MobiDB-lite"/>
    </source>
</evidence>
<feature type="region of interest" description="Disordered" evidence="16">
    <location>
        <begin position="206"/>
        <end position="229"/>
    </location>
</feature>
<feature type="compositionally biased region" description="Low complexity" evidence="16">
    <location>
        <begin position="675"/>
        <end position="691"/>
    </location>
</feature>
<reference evidence="18 19" key="1">
    <citation type="submission" date="2018-01" db="EMBL/GenBank/DDBJ databases">
        <title>Genome characterization of the sugarcane-associated fungus Trichoderma ghanense CCMA-1212 and their application in lignocelulose bioconversion.</title>
        <authorList>
            <person name="Steindorff A.S."/>
            <person name="Mendes T.D."/>
            <person name="Vilela E.S.D."/>
            <person name="Rodrigues D.S."/>
            <person name="Formighieri E.F."/>
            <person name="Melo I.S."/>
            <person name="Favaro L.C.L."/>
        </authorList>
    </citation>
    <scope>NUCLEOTIDE SEQUENCE [LARGE SCALE GENOMIC DNA]</scope>
    <source>
        <strain evidence="18 19">CCMA-1212</strain>
    </source>
</reference>
<dbReference type="InterPro" id="IPR027784">
    <property type="entry name" value="Slx4_ascomycetes"/>
</dbReference>
<gene>
    <name evidence="15" type="primary">SLX4</name>
    <name evidence="18" type="ORF">CCMA1212_004995</name>
</gene>
<evidence type="ECO:0000313" key="19">
    <source>
        <dbReference type="Proteomes" id="UP001642720"/>
    </source>
</evidence>
<comment type="function">
    <text evidence="15">Regulatory subunit of the SLX1-SLX4 structure-specific endonuclease that resolves DNA secondary structures generated during DNA repair and recombination. Has endonuclease activity towards branched DNA substrates, introducing single-strand cuts in duplex DNA close to junctions with ss-DNA.</text>
</comment>
<comment type="caution">
    <text evidence="18">The sequence shown here is derived from an EMBL/GenBank/DDBJ whole genome shotgun (WGS) entry which is preliminary data.</text>
</comment>
<feature type="compositionally biased region" description="Basic residues" evidence="16">
    <location>
        <begin position="340"/>
        <end position="362"/>
    </location>
</feature>
<feature type="compositionally biased region" description="Polar residues" evidence="16">
    <location>
        <begin position="554"/>
        <end position="568"/>
    </location>
</feature>
<feature type="compositionally biased region" description="Polar residues" evidence="16">
    <location>
        <begin position="1"/>
        <end position="14"/>
    </location>
</feature>
<feature type="compositionally biased region" description="Polar residues" evidence="16">
    <location>
        <begin position="619"/>
        <end position="635"/>
    </location>
</feature>
<evidence type="ECO:0000256" key="15">
    <source>
        <dbReference type="HAMAP-Rule" id="MF_03110"/>
    </source>
</evidence>
<dbReference type="PANTHER" id="PTHR12318:SF0">
    <property type="entry name" value="ACYL-COENZYME A DIPHOSPHATASE NUDT19"/>
    <property type="match status" value="1"/>
</dbReference>
<evidence type="ECO:0000256" key="13">
    <source>
        <dbReference type="ARBA" id="ARBA00023242"/>
    </source>
</evidence>
<dbReference type="InterPro" id="IPR017956">
    <property type="entry name" value="AT_hook_DNA-bd_motif"/>
</dbReference>
<keyword evidence="7 15" id="KW-0227">DNA damage</keyword>
<evidence type="ECO:0000256" key="14">
    <source>
        <dbReference type="ARBA" id="ARBA00029496"/>
    </source>
</evidence>
<feature type="compositionally biased region" description="Basic residues" evidence="16">
    <location>
        <begin position="291"/>
        <end position="301"/>
    </location>
</feature>
<feature type="domain" description="Nudix hydrolase" evidence="17">
    <location>
        <begin position="915"/>
        <end position="1113"/>
    </location>
</feature>
<evidence type="ECO:0000256" key="8">
    <source>
        <dbReference type="ARBA" id="ARBA00022801"/>
    </source>
</evidence>
<keyword evidence="19" id="KW-1185">Reference proteome</keyword>
<keyword evidence="5 15" id="KW-0597">Phosphoprotein</keyword>
<feature type="compositionally biased region" description="Pro residues" evidence="16">
    <location>
        <begin position="653"/>
        <end position="665"/>
    </location>
</feature>
<dbReference type="HAMAP" id="MF_03110">
    <property type="entry name" value="Endonuc_su_Slx4"/>
    <property type="match status" value="1"/>
</dbReference>
<evidence type="ECO:0000256" key="6">
    <source>
        <dbReference type="ARBA" id="ARBA00022723"/>
    </source>
</evidence>
<feature type="compositionally biased region" description="Basic and acidic residues" evidence="16">
    <location>
        <begin position="898"/>
        <end position="914"/>
    </location>
</feature>
<comment type="cofactor">
    <cofactor evidence="1">
        <name>Mn(2+)</name>
        <dbReference type="ChEBI" id="CHEBI:29035"/>
    </cofactor>
</comment>
<accession>A0ABY2H751</accession>
<keyword evidence="8" id="KW-0378">Hydrolase</keyword>
<dbReference type="Pfam" id="PF09494">
    <property type="entry name" value="Slx4"/>
    <property type="match status" value="1"/>
</dbReference>
<feature type="region of interest" description="Disordered" evidence="16">
    <location>
        <begin position="530"/>
        <end position="568"/>
    </location>
</feature>
<dbReference type="CDD" id="cd18870">
    <property type="entry name" value="NUDIX_AcylCoAdiphos_Nudt19"/>
    <property type="match status" value="1"/>
</dbReference>
<keyword evidence="13 15" id="KW-0539">Nucleus</keyword>
<dbReference type="GeneID" id="300576726"/>
<dbReference type="Proteomes" id="UP001642720">
    <property type="component" value="Unassembled WGS sequence"/>
</dbReference>
<evidence type="ECO:0000256" key="5">
    <source>
        <dbReference type="ARBA" id="ARBA00022553"/>
    </source>
</evidence>
<keyword evidence="9" id="KW-0460">Magnesium</keyword>
<protein>
    <recommendedName>
        <fullName evidence="14 15">Structure-specific endonuclease subunit SLX4</fullName>
    </recommendedName>
</protein>
<dbReference type="PRINTS" id="PR00929">
    <property type="entry name" value="ATHOOK"/>
</dbReference>
<dbReference type="EMBL" id="PPTA01000006">
    <property type="protein sequence ID" value="TFB02788.1"/>
    <property type="molecule type" value="Genomic_DNA"/>
</dbReference>
<evidence type="ECO:0000256" key="9">
    <source>
        <dbReference type="ARBA" id="ARBA00022842"/>
    </source>
</evidence>
<comment type="subunit">
    <text evidence="15">Forms a heterodimer with SLX1.</text>
</comment>
<dbReference type="InterPro" id="IPR018574">
    <property type="entry name" value="Structure-sp_endonuc_su_Slx4"/>
</dbReference>
<dbReference type="InterPro" id="IPR039121">
    <property type="entry name" value="NUDT19"/>
</dbReference>
<feature type="region of interest" description="Disordered" evidence="16">
    <location>
        <begin position="608"/>
        <end position="745"/>
    </location>
</feature>
<evidence type="ECO:0000313" key="18">
    <source>
        <dbReference type="EMBL" id="TFB02788.1"/>
    </source>
</evidence>
<evidence type="ECO:0000256" key="2">
    <source>
        <dbReference type="ARBA" id="ARBA00001946"/>
    </source>
</evidence>
<sequence length="1245" mass="135889">MASPNAFLSSPSRSANRRSHFFRSSSPDLPAIGDILSRGARNQPTTRGDPAFVISSDEETEFTRTRTGQHIGFSRRPSPSISRGMETTEADDTSLLIIDPPATRTPEARRDHATPPRFRSQSSSPAKDQPWKKFTLKAYSSQSDSSEPEPIDTEKTEQMPARETTDGPSPAAVVEPLRVENDINAPLRLEPAMIRRLDWTRPSHKVTTILKPSPPALEGLQSPGEPRGDARNFEQLLEIYKCPNQLQQNATTTTDEDVSILRKRKLVELVMTSAAPAEAPYKADNADPPKQKAKAPKKRPRTITELATSAYRVPEPSEPAPLAADENTTIKEPDATAAKRGNKAKPRKRTTKASAAKKKKPAPPRPPVLLPPTEALQEVARQDFVFGTSSQLAVEASPTFLRDLHAAMRRSNQAEYIDLDTPLNSDGVEPPERKRLWAAGARDVDGDLFDVELSKIMERSSPPLPALSEEDPFGYTGVDKKITLPTASINGADTSLHREPLNEPVDALPSKMIEATDFIITEDAIQLDSDVQTGSPIPRRIKPVVESQPAKPQGSMSEVKQAESQASKPSFELYTDARLSKEIASYGFKAVKSRQAKIALLEQCWQGRNHPVSPGARRNVTTSTASGGNAPQSEVKTPRGRPRKNSGSTPEAQEPPPSAQPPVSPSKPRGRPRKAATASSASGKRSAASTSKGKKTPSKSAAEASTARKRKAQPAKVVVEIPDSASESDGSLSPIPSPSPECASSPLQVDLSISVMDDTDPSLSLYPTDDRPLSHEYITKAVTSAPRTTDPANPSWYEKMLLYDPIVLEDLTTWLNCGQLTRVGFDGEIVCVSFRSFQPPMDLVSCAVTRSLPRRVSSLASSAHRPATDCLRPVNLRAALMASKPPTWTRLYSSPASPRKEEEKDSGATKKPVPEPRPSSSIVLLSPSNEVLLLHRVKTSTSFASAHVFPGGNLDAFHDGDIPAPGAKDRHVDGPAYRLGAVRECFEETGILLATKDGRLVDLPQQERDEARKRIHGSQIKFADWLKEIGAEADLDGLVPFTRWVTPVGVPKRFTTQMYLYLIPISRTGVPSEMIVPTPDGGVEHTEALFAPPQTFLSRVAANEIILFPPQYYILSLLTKFLKGPTASVEEGPLHYTKQRRQLLKFVKAIPTADTEKGREHATASIPWADKVMSPYNLFVRKSDKRAVLGLEKPGPELKDSGRGGDWERVVLVSFGKAGPSRVEVRLREDVLREEREAAAEGSKL</sequence>
<feature type="region of interest" description="Disordered" evidence="16">
    <location>
        <begin position="1"/>
        <end position="177"/>
    </location>
</feature>
<feature type="region of interest" description="Disordered" evidence="16">
    <location>
        <begin position="279"/>
        <end position="370"/>
    </location>
</feature>
<proteinExistence type="inferred from homology"/>
<feature type="region of interest" description="Disordered" evidence="16">
    <location>
        <begin position="889"/>
        <end position="921"/>
    </location>
</feature>
<keyword evidence="10 15" id="KW-0233">DNA recombination</keyword>
<evidence type="ECO:0000256" key="7">
    <source>
        <dbReference type="ARBA" id="ARBA00022763"/>
    </source>
</evidence>
<keyword evidence="18" id="KW-0255">Endonuclease</keyword>
<evidence type="ECO:0000256" key="10">
    <source>
        <dbReference type="ARBA" id="ARBA00023172"/>
    </source>
</evidence>
<keyword evidence="18" id="KW-0540">Nuclease</keyword>
<comment type="subcellular location">
    <subcellularLocation>
        <location evidence="3 15">Nucleus</location>
    </subcellularLocation>
</comment>